<dbReference type="InterPro" id="IPR032781">
    <property type="entry name" value="ABC_tran_Xtn"/>
</dbReference>
<dbReference type="InterPro" id="IPR003439">
    <property type="entry name" value="ABC_transporter-like_ATP-bd"/>
</dbReference>
<dbReference type="PROSITE" id="PS50893">
    <property type="entry name" value="ABC_TRANSPORTER_2"/>
    <property type="match status" value="2"/>
</dbReference>
<keyword evidence="2" id="KW-0547">Nucleotide-binding</keyword>
<feature type="coiled-coil region" evidence="4">
    <location>
        <begin position="552"/>
        <end position="579"/>
    </location>
</feature>
<dbReference type="InterPro" id="IPR017871">
    <property type="entry name" value="ABC_transporter-like_CS"/>
</dbReference>
<evidence type="ECO:0000313" key="8">
    <source>
        <dbReference type="Proteomes" id="UP000265431"/>
    </source>
</evidence>
<feature type="domain" description="ABC transporter" evidence="6">
    <location>
        <begin position="309"/>
        <end position="525"/>
    </location>
</feature>
<dbReference type="Proteomes" id="UP000265431">
    <property type="component" value="Unassembled WGS sequence"/>
</dbReference>
<dbReference type="GO" id="GO:0016887">
    <property type="term" value="F:ATP hydrolysis activity"/>
    <property type="evidence" value="ECO:0007669"/>
    <property type="project" value="InterPro"/>
</dbReference>
<dbReference type="Pfam" id="PF00005">
    <property type="entry name" value="ABC_tran"/>
    <property type="match status" value="2"/>
</dbReference>
<accession>A0A399QZS5</accession>
<dbReference type="AlphaFoldDB" id="A0A399QZS5"/>
<evidence type="ECO:0000256" key="4">
    <source>
        <dbReference type="SAM" id="Coils"/>
    </source>
</evidence>
<dbReference type="InterPro" id="IPR032524">
    <property type="entry name" value="ABC_tran_C"/>
</dbReference>
<comment type="caution">
    <text evidence="7">The sequence shown here is derived from an EMBL/GenBank/DDBJ whole genome shotgun (WGS) entry which is preliminary data.</text>
</comment>
<dbReference type="GO" id="GO:0003677">
    <property type="term" value="F:DNA binding"/>
    <property type="evidence" value="ECO:0007669"/>
    <property type="project" value="InterPro"/>
</dbReference>
<evidence type="ECO:0000313" key="7">
    <source>
        <dbReference type="EMBL" id="RIJ24398.1"/>
    </source>
</evidence>
<dbReference type="EMBL" id="QWGB01000005">
    <property type="protein sequence ID" value="RIJ24398.1"/>
    <property type="molecule type" value="Genomic_DNA"/>
</dbReference>
<dbReference type="Gene3D" id="1.10.287.380">
    <property type="entry name" value="Valyl-tRNA synthetase, C-terminal domain"/>
    <property type="match status" value="1"/>
</dbReference>
<proteinExistence type="predicted"/>
<organism evidence="7 8">
    <name type="scientific">Henriciella barbarensis</name>
    <dbReference type="NCBI Taxonomy" id="86342"/>
    <lineage>
        <taxon>Bacteria</taxon>
        <taxon>Pseudomonadati</taxon>
        <taxon>Pseudomonadota</taxon>
        <taxon>Alphaproteobacteria</taxon>
        <taxon>Hyphomonadales</taxon>
        <taxon>Hyphomonadaceae</taxon>
        <taxon>Henriciella</taxon>
    </lineage>
</organism>
<protein>
    <submittedName>
        <fullName evidence="7">ABC transporter ATP-binding protein</fullName>
    </submittedName>
</protein>
<keyword evidence="3 7" id="KW-0067">ATP-binding</keyword>
<dbReference type="CDD" id="cd03221">
    <property type="entry name" value="ABCF_EF-3"/>
    <property type="match status" value="2"/>
</dbReference>
<dbReference type="RefSeq" id="WP_119379587.1">
    <property type="nucleotide sequence ID" value="NZ_QWGB01000005.1"/>
</dbReference>
<evidence type="ECO:0000256" key="2">
    <source>
        <dbReference type="ARBA" id="ARBA00022741"/>
    </source>
</evidence>
<dbReference type="SUPFAM" id="SSF52540">
    <property type="entry name" value="P-loop containing nucleoside triphosphate hydrolases"/>
    <property type="match status" value="2"/>
</dbReference>
<dbReference type="InterPro" id="IPR050611">
    <property type="entry name" value="ABCF"/>
</dbReference>
<dbReference type="GO" id="GO:0005524">
    <property type="term" value="F:ATP binding"/>
    <property type="evidence" value="ECO:0007669"/>
    <property type="project" value="UniProtKB-KW"/>
</dbReference>
<keyword evidence="8" id="KW-1185">Reference proteome</keyword>
<keyword evidence="1" id="KW-0677">Repeat</keyword>
<dbReference type="InterPro" id="IPR027417">
    <property type="entry name" value="P-loop_NTPase"/>
</dbReference>
<dbReference type="FunFam" id="3.40.50.300:FF:000011">
    <property type="entry name" value="Putative ABC transporter ATP-binding component"/>
    <property type="match status" value="1"/>
</dbReference>
<evidence type="ECO:0000256" key="5">
    <source>
        <dbReference type="SAM" id="MobiDB-lite"/>
    </source>
</evidence>
<dbReference type="Gene3D" id="3.40.50.300">
    <property type="entry name" value="P-loop containing nucleotide triphosphate hydrolases"/>
    <property type="match status" value="2"/>
</dbReference>
<feature type="compositionally biased region" description="Pro residues" evidence="5">
    <location>
        <begin position="532"/>
        <end position="541"/>
    </location>
</feature>
<dbReference type="PANTHER" id="PTHR19211">
    <property type="entry name" value="ATP-BINDING TRANSPORT PROTEIN-RELATED"/>
    <property type="match status" value="1"/>
</dbReference>
<dbReference type="Pfam" id="PF12848">
    <property type="entry name" value="ABC_tran_Xtn"/>
    <property type="match status" value="1"/>
</dbReference>
<evidence type="ECO:0000259" key="6">
    <source>
        <dbReference type="PROSITE" id="PS50893"/>
    </source>
</evidence>
<dbReference type="Pfam" id="PF16326">
    <property type="entry name" value="ABC_tran_CTD"/>
    <property type="match status" value="1"/>
</dbReference>
<dbReference type="InterPro" id="IPR003593">
    <property type="entry name" value="AAA+_ATPase"/>
</dbReference>
<sequence>MLTIDNLTYRIQGRTLLEDASATLAAGWKVGLIGRNGTGKSTLLRLIREADDESDSAIRIGKAARLGWVAQEVEASDRTILSETLNAHTELAQLMHDSETVTDPQELANVYERLTAIDGWSGEARAASILTGLGFTQSDLTRACREFSGGWRMRAALAGVLFAEPDLLLLDEPTNYLDLEGAAWLESYLKQYPHTVLLVSHDRELLNNAVTHTLALESQKLTVHPGNYDSWQKKRAEQLSQLEAQKAKQDKDRAHLQSFVDRFRAKASKATQAQSRIKMLEKMQEVVIPLAERTHPFEFPAPDQLASPLFVLDEADLGYAEDNPVLRGVHLRVDNDDRIAIVGANGQGKSTLVKSIAGRLGLIDGNRVAAPKVEVGYFSQDQLDELSVGDNALDHVRRMRPTATDGQVRSIVANIGFNRDKAETKVEKLSGGEKVRLLLGLMALKSPHIMILDEPTSHLDIDSREALIHALNDYEGAVLLITHDVYLAEATADRLWLVNEGRAGPYDGDLSDYRALVLQADRAASKNAPVAPAAPSPPPAPKRSDSEIRRATADIRKRISAAEREMVKIRKELADIDAELADPTLYDNDPQRAVSLGKSRDRLNAALDATEESWLAASEEFEAASSA</sequence>
<feature type="domain" description="ABC transporter" evidence="6">
    <location>
        <begin position="2"/>
        <end position="243"/>
    </location>
</feature>
<keyword evidence="4" id="KW-0175">Coiled coil</keyword>
<reference evidence="7 8" key="1">
    <citation type="submission" date="2018-08" db="EMBL/GenBank/DDBJ databases">
        <title>Henriciella mobilis sp. nov., isolated from seawater.</title>
        <authorList>
            <person name="Cheng H."/>
            <person name="Wu Y.-H."/>
            <person name="Xu X.-W."/>
            <person name="Guo L.-L."/>
        </authorList>
    </citation>
    <scope>NUCLEOTIDE SEQUENCE [LARGE SCALE GENOMIC DNA]</scope>
    <source>
        <strain evidence="7 8">CCUG66934</strain>
    </source>
</reference>
<dbReference type="SMART" id="SM00382">
    <property type="entry name" value="AAA"/>
    <property type="match status" value="2"/>
</dbReference>
<dbReference type="OrthoDB" id="7623913at2"/>
<feature type="region of interest" description="Disordered" evidence="5">
    <location>
        <begin position="526"/>
        <end position="548"/>
    </location>
</feature>
<dbReference type="PROSITE" id="PS00211">
    <property type="entry name" value="ABC_TRANSPORTER_1"/>
    <property type="match status" value="2"/>
</dbReference>
<dbReference type="PANTHER" id="PTHR19211:SF14">
    <property type="entry name" value="ATP-BINDING CASSETTE SUB-FAMILY F MEMBER 1"/>
    <property type="match status" value="1"/>
</dbReference>
<name>A0A399QZS5_9PROT</name>
<dbReference type="InterPro" id="IPR037118">
    <property type="entry name" value="Val-tRNA_synth_C_sf"/>
</dbReference>
<evidence type="ECO:0000256" key="1">
    <source>
        <dbReference type="ARBA" id="ARBA00022737"/>
    </source>
</evidence>
<evidence type="ECO:0000256" key="3">
    <source>
        <dbReference type="ARBA" id="ARBA00022840"/>
    </source>
</evidence>
<gene>
    <name evidence="7" type="ORF">D1224_09225</name>
</gene>